<feature type="domain" description="4Fe-4S ferredoxin-type" evidence="9">
    <location>
        <begin position="57"/>
        <end position="86"/>
    </location>
</feature>
<reference evidence="10 11" key="1">
    <citation type="submission" date="2018-03" db="EMBL/GenBank/DDBJ databases">
        <title>Whole genome sequencing of Histamine producing bacteria.</title>
        <authorList>
            <person name="Butler K."/>
        </authorList>
    </citation>
    <scope>NUCLEOTIDE SEQUENCE [LARGE SCALE GENOMIC DNA]</scope>
    <source>
        <strain evidence="10 11">DSM 16190</strain>
    </source>
</reference>
<feature type="binding site" evidence="8">
    <location>
        <position position="148"/>
    </location>
    <ligand>
        <name>[4Fe-4S] cluster</name>
        <dbReference type="ChEBI" id="CHEBI:49883"/>
        <label>3</label>
    </ligand>
</feature>
<dbReference type="RefSeq" id="WP_107281804.1">
    <property type="nucleotide sequence ID" value="NZ_PYMC01000001.1"/>
</dbReference>
<dbReference type="InterPro" id="IPR017896">
    <property type="entry name" value="4Fe4S_Fe-S-bd"/>
</dbReference>
<comment type="subunit">
    <text evidence="8">Interacts with the cytoplasmic NapA precursor.</text>
</comment>
<dbReference type="InterPro" id="IPR004496">
    <property type="entry name" value="NapF"/>
</dbReference>
<keyword evidence="8" id="KW-0963">Cytoplasm</keyword>
<protein>
    <recommendedName>
        <fullName evidence="8">Ferredoxin-type protein NapF</fullName>
    </recommendedName>
</protein>
<evidence type="ECO:0000256" key="4">
    <source>
        <dbReference type="ARBA" id="ARBA00022737"/>
    </source>
</evidence>
<comment type="cofactor">
    <cofactor evidence="8">
        <name>[4Fe-4S] cluster</name>
        <dbReference type="ChEBI" id="CHEBI:49883"/>
    </cofactor>
</comment>
<keyword evidence="2 8" id="KW-0004">4Fe-4S</keyword>
<feature type="binding site" evidence="8">
    <location>
        <position position="40"/>
    </location>
    <ligand>
        <name>[4Fe-4S] cluster</name>
        <dbReference type="ChEBI" id="CHEBI:49883"/>
        <label>1</label>
    </ligand>
</feature>
<dbReference type="GO" id="GO:0051539">
    <property type="term" value="F:4 iron, 4 sulfur cluster binding"/>
    <property type="evidence" value="ECO:0007669"/>
    <property type="project" value="UniProtKB-UniRule"/>
</dbReference>
<accession>A0A2T3N5B4</accession>
<dbReference type="PANTHER" id="PTHR43687">
    <property type="entry name" value="ADENYLYLSULFATE REDUCTASE, BETA SUBUNIT"/>
    <property type="match status" value="1"/>
</dbReference>
<gene>
    <name evidence="8 10" type="primary">napF</name>
    <name evidence="10" type="ORF">C9I89_02780</name>
</gene>
<dbReference type="InterPro" id="IPR050572">
    <property type="entry name" value="Fe-S_Ferredoxin"/>
</dbReference>
<dbReference type="CDD" id="cd10564">
    <property type="entry name" value="NapF_like"/>
    <property type="match status" value="1"/>
</dbReference>
<dbReference type="PANTHER" id="PTHR43687:SF6">
    <property type="entry name" value="L-ASPARTATE SEMIALDEHYDE SULFURTRANSFERASE IRON-SULFUR SUBUNIT"/>
    <property type="match status" value="1"/>
</dbReference>
<name>A0A2T3N5B4_9GAMM</name>
<feature type="binding site" evidence="8">
    <location>
        <position position="37"/>
    </location>
    <ligand>
        <name>[4Fe-4S] cluster</name>
        <dbReference type="ChEBI" id="CHEBI:49883"/>
        <label>1</label>
    </ligand>
</feature>
<evidence type="ECO:0000256" key="8">
    <source>
        <dbReference type="HAMAP-Rule" id="MF_02201"/>
    </source>
</evidence>
<feature type="binding site" evidence="8">
    <location>
        <position position="141"/>
    </location>
    <ligand>
        <name>[4Fe-4S] cluster</name>
        <dbReference type="ChEBI" id="CHEBI:49883"/>
        <label>3</label>
    </ligand>
</feature>
<dbReference type="GO" id="GO:0046872">
    <property type="term" value="F:metal ion binding"/>
    <property type="evidence" value="ECO:0007669"/>
    <property type="project" value="UniProtKB-KW"/>
</dbReference>
<dbReference type="Proteomes" id="UP000240904">
    <property type="component" value="Unassembled WGS sequence"/>
</dbReference>
<dbReference type="EMBL" id="PYMC01000001">
    <property type="protein sequence ID" value="PSW07650.1"/>
    <property type="molecule type" value="Genomic_DNA"/>
</dbReference>
<feature type="binding site" evidence="8">
    <location>
        <position position="144"/>
    </location>
    <ligand>
        <name>[4Fe-4S] cluster</name>
        <dbReference type="ChEBI" id="CHEBI:49883"/>
        <label>3</label>
    </ligand>
</feature>
<evidence type="ECO:0000256" key="6">
    <source>
        <dbReference type="ARBA" id="ARBA00023004"/>
    </source>
</evidence>
<dbReference type="OrthoDB" id="9808559at2"/>
<proteinExistence type="inferred from homology"/>
<keyword evidence="6 8" id="KW-0408">Iron</keyword>
<keyword evidence="1" id="KW-0813">Transport</keyword>
<dbReference type="PROSITE" id="PS51379">
    <property type="entry name" value="4FE4S_FER_2"/>
    <property type="match status" value="3"/>
</dbReference>
<dbReference type="InterPro" id="IPR017900">
    <property type="entry name" value="4Fe4S_Fe_S_CS"/>
</dbReference>
<feature type="binding site" evidence="8">
    <location>
        <position position="138"/>
    </location>
    <ligand>
        <name>[4Fe-4S] cluster</name>
        <dbReference type="ChEBI" id="CHEBI:49883"/>
        <label>3</label>
    </ligand>
</feature>
<sequence>MFDRSRRKMFTRRRTPELQRLPWVIDEAVFTDSCTRCNKCISACESQIIVKGDGGFPTIDFNYGECTFCYRCAEACPESLFHPQTDNPWELKAQINQSCLAHNKIECRSCGDMCEVQAIRFRLQAGGVAQPALKADDCTGCGACLSVCPTSAITMVINEVEEK</sequence>
<evidence type="ECO:0000256" key="1">
    <source>
        <dbReference type="ARBA" id="ARBA00022448"/>
    </source>
</evidence>
<feature type="domain" description="4Fe-4S ferredoxin-type" evidence="9">
    <location>
        <begin position="129"/>
        <end position="158"/>
    </location>
</feature>
<dbReference type="AlphaFoldDB" id="A0A2T3N5B4"/>
<keyword evidence="7 8" id="KW-0411">Iron-sulfur</keyword>
<comment type="similarity">
    <text evidence="8">Belongs to the NapF family.</text>
</comment>
<feature type="binding site" evidence="8">
    <location>
        <position position="76"/>
    </location>
    <ligand>
        <name>[4Fe-4S] cluster</name>
        <dbReference type="ChEBI" id="CHEBI:49883"/>
        <label>2</label>
    </ligand>
</feature>
<evidence type="ECO:0000313" key="11">
    <source>
        <dbReference type="Proteomes" id="UP000240904"/>
    </source>
</evidence>
<dbReference type="NCBIfam" id="TIGR00402">
    <property type="entry name" value="napF"/>
    <property type="match status" value="1"/>
</dbReference>
<feature type="binding site" evidence="8">
    <location>
        <position position="34"/>
    </location>
    <ligand>
        <name>[4Fe-4S] cluster</name>
        <dbReference type="ChEBI" id="CHEBI:49883"/>
        <label>1</label>
    </ligand>
</feature>
<evidence type="ECO:0000259" key="9">
    <source>
        <dbReference type="PROSITE" id="PS51379"/>
    </source>
</evidence>
<feature type="binding site" evidence="8">
    <location>
        <position position="72"/>
    </location>
    <ligand>
        <name>[4Fe-4S] cluster</name>
        <dbReference type="ChEBI" id="CHEBI:49883"/>
        <label>2</label>
    </ligand>
</feature>
<dbReference type="HAMAP" id="MF_02201">
    <property type="entry name" value="NapF"/>
    <property type="match status" value="1"/>
</dbReference>
<keyword evidence="11" id="KW-1185">Reference proteome</keyword>
<dbReference type="Pfam" id="PF12838">
    <property type="entry name" value="Fer4_7"/>
    <property type="match status" value="2"/>
</dbReference>
<evidence type="ECO:0000256" key="7">
    <source>
        <dbReference type="ARBA" id="ARBA00023014"/>
    </source>
</evidence>
<organism evidence="10 11">
    <name type="scientific">Photobacterium lipolyticum</name>
    <dbReference type="NCBI Taxonomy" id="266810"/>
    <lineage>
        <taxon>Bacteria</taxon>
        <taxon>Pseudomonadati</taxon>
        <taxon>Pseudomonadota</taxon>
        <taxon>Gammaproteobacteria</taxon>
        <taxon>Vibrionales</taxon>
        <taxon>Vibrionaceae</taxon>
        <taxon>Photobacterium</taxon>
    </lineage>
</organism>
<feature type="binding site" evidence="8">
    <location>
        <position position="66"/>
    </location>
    <ligand>
        <name>[4Fe-4S] cluster</name>
        <dbReference type="ChEBI" id="CHEBI:49883"/>
        <label>2</label>
    </ligand>
</feature>
<comment type="caution">
    <text evidence="10">The sequence shown here is derived from an EMBL/GenBank/DDBJ whole genome shotgun (WGS) entry which is preliminary data.</text>
</comment>
<keyword evidence="5" id="KW-0249">Electron transport</keyword>
<feature type="binding site" evidence="8">
    <location>
        <position position="69"/>
    </location>
    <ligand>
        <name>[4Fe-4S] cluster</name>
        <dbReference type="ChEBI" id="CHEBI:49883"/>
        <label>2</label>
    </ligand>
</feature>
<dbReference type="Gene3D" id="3.30.70.20">
    <property type="match status" value="2"/>
</dbReference>
<evidence type="ECO:0000313" key="10">
    <source>
        <dbReference type="EMBL" id="PSW07650.1"/>
    </source>
</evidence>
<dbReference type="SUPFAM" id="SSF54862">
    <property type="entry name" value="4Fe-4S ferredoxins"/>
    <property type="match status" value="1"/>
</dbReference>
<keyword evidence="4 8" id="KW-0677">Repeat</keyword>
<dbReference type="PROSITE" id="PS00198">
    <property type="entry name" value="4FE4S_FER_1"/>
    <property type="match status" value="1"/>
</dbReference>
<comment type="function">
    <text evidence="8">Could be involved in the maturation of NapA, the catalytic subunit of the periplasmic nitrate reductase, before its export into the periplasm.</text>
</comment>
<dbReference type="GO" id="GO:0005737">
    <property type="term" value="C:cytoplasm"/>
    <property type="evidence" value="ECO:0007669"/>
    <property type="project" value="UniProtKB-SubCell"/>
</dbReference>
<evidence type="ECO:0000256" key="2">
    <source>
        <dbReference type="ARBA" id="ARBA00022485"/>
    </source>
</evidence>
<keyword evidence="3 8" id="KW-0479">Metal-binding</keyword>
<feature type="binding site" evidence="8">
    <location>
        <position position="44"/>
    </location>
    <ligand>
        <name>[4Fe-4S] cluster</name>
        <dbReference type="ChEBI" id="CHEBI:49883"/>
        <label>1</label>
    </ligand>
</feature>
<comment type="subcellular location">
    <subcellularLocation>
        <location evidence="8">Cytoplasm</location>
    </subcellularLocation>
</comment>
<feature type="domain" description="4Fe-4S ferredoxin-type" evidence="9">
    <location>
        <begin position="25"/>
        <end position="54"/>
    </location>
</feature>
<evidence type="ECO:0000256" key="3">
    <source>
        <dbReference type="ARBA" id="ARBA00022723"/>
    </source>
</evidence>
<evidence type="ECO:0000256" key="5">
    <source>
        <dbReference type="ARBA" id="ARBA00022982"/>
    </source>
</evidence>